<dbReference type="PANTHER" id="PTHR21708">
    <property type="entry name" value="PROBABLE 2-DEHYDROPANTOATE 2-REDUCTASE"/>
    <property type="match status" value="1"/>
</dbReference>
<feature type="compositionally biased region" description="Low complexity" evidence="1">
    <location>
        <begin position="462"/>
        <end position="478"/>
    </location>
</feature>
<reference evidence="2" key="1">
    <citation type="submission" date="2014-03" db="EMBL/GenBank/DDBJ databases">
        <authorList>
            <person name="Casaregola S."/>
        </authorList>
    </citation>
    <scope>NUCLEOTIDE SEQUENCE [LARGE SCALE GENOMIC DNA]</scope>
    <source>
        <strain evidence="2">CLIB 918</strain>
    </source>
</reference>
<dbReference type="EMBL" id="CCBN010000013">
    <property type="protein sequence ID" value="CDO55937.1"/>
    <property type="molecule type" value="Genomic_DNA"/>
</dbReference>
<accession>A0A0J9XGA4</accession>
<feature type="compositionally biased region" description="Low complexity" evidence="1">
    <location>
        <begin position="435"/>
        <end position="445"/>
    </location>
</feature>
<feature type="region of interest" description="Disordered" evidence="1">
    <location>
        <begin position="383"/>
        <end position="479"/>
    </location>
</feature>
<comment type="caution">
    <text evidence="2">The sequence shown here is derived from an EMBL/GenBank/DDBJ whole genome shotgun (WGS) entry which is preliminary data.</text>
</comment>
<name>A0A0J9XGA4_GEOCN</name>
<gene>
    <name evidence="2" type="ORF">BN980_GECA13s00516g</name>
</gene>
<dbReference type="Proteomes" id="UP000242525">
    <property type="component" value="Unassembled WGS sequence"/>
</dbReference>
<evidence type="ECO:0000256" key="1">
    <source>
        <dbReference type="SAM" id="MobiDB-lite"/>
    </source>
</evidence>
<dbReference type="InterPro" id="IPR051402">
    <property type="entry name" value="KPR-Related"/>
</dbReference>
<dbReference type="PANTHER" id="PTHR21708:SF25">
    <property type="entry name" value="PROTEIN PAM1-RELATED"/>
    <property type="match status" value="1"/>
</dbReference>
<dbReference type="AlphaFoldDB" id="A0A0J9XGA4"/>
<dbReference type="GO" id="GO:0005737">
    <property type="term" value="C:cytoplasm"/>
    <property type="evidence" value="ECO:0007669"/>
    <property type="project" value="TreeGrafter"/>
</dbReference>
<feature type="compositionally biased region" description="Low complexity" evidence="1">
    <location>
        <begin position="618"/>
        <end position="639"/>
    </location>
</feature>
<evidence type="ECO:0000313" key="3">
    <source>
        <dbReference type="Proteomes" id="UP000242525"/>
    </source>
</evidence>
<protein>
    <submittedName>
        <fullName evidence="2">Uncharacterized protein</fullName>
    </submittedName>
</protein>
<feature type="compositionally biased region" description="Polar residues" evidence="1">
    <location>
        <begin position="602"/>
        <end position="617"/>
    </location>
</feature>
<feature type="compositionally biased region" description="Polar residues" evidence="1">
    <location>
        <begin position="684"/>
        <end position="706"/>
    </location>
</feature>
<dbReference type="InterPro" id="IPR013328">
    <property type="entry name" value="6PGD_dom2"/>
</dbReference>
<feature type="region of interest" description="Disordered" evidence="1">
    <location>
        <begin position="595"/>
        <end position="712"/>
    </location>
</feature>
<evidence type="ECO:0000313" key="2">
    <source>
        <dbReference type="EMBL" id="CDO55937.1"/>
    </source>
</evidence>
<dbReference type="Gene3D" id="3.40.50.720">
    <property type="entry name" value="NAD(P)-binding Rossmann-like Domain"/>
    <property type="match status" value="1"/>
</dbReference>
<organism evidence="2 3">
    <name type="scientific">Geotrichum candidum</name>
    <name type="common">Oospora lactis</name>
    <name type="synonym">Dipodascus geotrichum</name>
    <dbReference type="NCBI Taxonomy" id="1173061"/>
    <lineage>
        <taxon>Eukaryota</taxon>
        <taxon>Fungi</taxon>
        <taxon>Dikarya</taxon>
        <taxon>Ascomycota</taxon>
        <taxon>Saccharomycotina</taxon>
        <taxon>Dipodascomycetes</taxon>
        <taxon>Dipodascales</taxon>
        <taxon>Dipodascaceae</taxon>
        <taxon>Geotrichum</taxon>
    </lineage>
</organism>
<dbReference type="STRING" id="1173061.A0A0J9XGA4"/>
<feature type="compositionally biased region" description="Polar residues" evidence="1">
    <location>
        <begin position="646"/>
        <end position="660"/>
    </location>
</feature>
<feature type="compositionally biased region" description="Polar residues" evidence="1">
    <location>
        <begin position="424"/>
        <end position="434"/>
    </location>
</feature>
<keyword evidence="3" id="KW-1185">Reference proteome</keyword>
<feature type="compositionally biased region" description="Low complexity" evidence="1">
    <location>
        <begin position="288"/>
        <end position="304"/>
    </location>
</feature>
<sequence length="712" mass="76472">MPTLLSIGCSATSAYLCWRLQVSHSFDVSIAWDKINHHSFAVKSTTYGDSTFIPQTTVQTLDPPPPVAAPLDVLLISPSSLKHLSSVYQATQTLVTPNHTIILIESTYNIGLHTLIEAQFPNNPVCSISTQTKVRLLPGITNPNNYHNNDPLPLLLHSGHASKTWLSMPNTTASMSAFSGLIHSLQNAGIEASASSTFDQLQWNQVIPILAFQPLSIMLEACTPAALLANVLSKPLYTGIISELMAIAAKHTSFPYDEDYLREIISEFKLSATPGSGFAAGTANAGLTPSPTASTVSSTTSNNADQNPFSPTYLDAPVLFYEYFHGLPIAVDLLLLQPILMASDFGIKTPYLETIFAYLTQMMGLNSDKSESIFIQRKGSVPTKKGLSAGLPSSDASARERSLDEREHQLQMREKQLDQREQKLSNWASTLQRMQNQPQQQQQPQPGKPGGYRPMSAMPFMGNRNGQPQGQQQRPDPNMTIDMMQMTNRRNRRLNSTQMLRTSASTASLTSLADSQQYHANNGGNGMGSSLSMANGGTTSVASIYRSSSRMGVGREPISSSDIDSYSSITADRYGVVDSRQLSRSRSVMQMAIPETGPITGPITSPNMGASSTSFMIGNNNSGGVSSSSGGSRNSSNNNMPALGSPNLNYHPTGESNPALNNGYTRGNNTGGVSGPGEDPNSYAEETNANPYTQFAVNPYSASGPTASAAEL</sequence>
<proteinExistence type="predicted"/>
<feature type="region of interest" description="Disordered" evidence="1">
    <location>
        <begin position="288"/>
        <end position="307"/>
    </location>
</feature>
<dbReference type="OrthoDB" id="5302359at2759"/>
<feature type="compositionally biased region" description="Basic and acidic residues" evidence="1">
    <location>
        <begin position="397"/>
        <end position="423"/>
    </location>
</feature>
<dbReference type="Gene3D" id="1.10.1040.10">
    <property type="entry name" value="N-(1-d-carboxylethyl)-l-norvaline Dehydrogenase, domain 2"/>
    <property type="match status" value="1"/>
</dbReference>